<feature type="transmembrane region" description="Helical" evidence="4">
    <location>
        <begin position="145"/>
        <end position="165"/>
    </location>
</feature>
<dbReference type="InterPro" id="IPR020846">
    <property type="entry name" value="MFS_dom"/>
</dbReference>
<dbReference type="PANTHER" id="PTHR11360">
    <property type="entry name" value="MONOCARBOXYLATE TRANSPORTER"/>
    <property type="match status" value="1"/>
</dbReference>
<dbReference type="PANTHER" id="PTHR11360:SF284">
    <property type="entry name" value="EG:103B4.3 PROTEIN-RELATED"/>
    <property type="match status" value="1"/>
</dbReference>
<organism evidence="6 7">
    <name type="scientific">Microbaculum marinum</name>
    <dbReference type="NCBI Taxonomy" id="1764581"/>
    <lineage>
        <taxon>Bacteria</taxon>
        <taxon>Pseudomonadati</taxon>
        <taxon>Pseudomonadota</taxon>
        <taxon>Alphaproteobacteria</taxon>
        <taxon>Hyphomicrobiales</taxon>
        <taxon>Tepidamorphaceae</taxon>
        <taxon>Microbaculum</taxon>
    </lineage>
</organism>
<feature type="transmembrane region" description="Helical" evidence="4">
    <location>
        <begin position="315"/>
        <end position="340"/>
    </location>
</feature>
<keyword evidence="3 4" id="KW-0472">Membrane</keyword>
<dbReference type="Gene3D" id="1.20.1250.20">
    <property type="entry name" value="MFS general substrate transporter like domains"/>
    <property type="match status" value="1"/>
</dbReference>
<dbReference type="CDD" id="cd17355">
    <property type="entry name" value="MFS_YcxA_like"/>
    <property type="match status" value="1"/>
</dbReference>
<evidence type="ECO:0000313" key="7">
    <source>
        <dbReference type="Proteomes" id="UP001378188"/>
    </source>
</evidence>
<comment type="caution">
    <text evidence="6">The sequence shown here is derived from an EMBL/GenBank/DDBJ whole genome shotgun (WGS) entry which is preliminary data.</text>
</comment>
<feature type="domain" description="Major facilitator superfamily (MFS) profile" evidence="5">
    <location>
        <begin position="17"/>
        <end position="402"/>
    </location>
</feature>
<dbReference type="Pfam" id="PF07690">
    <property type="entry name" value="MFS_1"/>
    <property type="match status" value="1"/>
</dbReference>
<dbReference type="AlphaFoldDB" id="A0AAW9RN26"/>
<dbReference type="RefSeq" id="WP_340329397.1">
    <property type="nucleotide sequence ID" value="NZ_JAZHOF010000003.1"/>
</dbReference>
<proteinExistence type="predicted"/>
<evidence type="ECO:0000256" key="1">
    <source>
        <dbReference type="ARBA" id="ARBA00022692"/>
    </source>
</evidence>
<evidence type="ECO:0000256" key="4">
    <source>
        <dbReference type="SAM" id="Phobius"/>
    </source>
</evidence>
<sequence length="410" mass="43335">MATSTSSSGLQRGWGGIALIVICGGLISMLAFGPRSAMGLFLAPLSDQRGWGREVFALAIAIQNLVWGFGQPLFGAIADRWGEARVIIAGALIYAAGLALTATADTPLMLTLTAGILIGLGISGSAFAIVISAFGKLLPEERRSWGFGIGMAAGSLGQFVFAPLGQAFISNYGWQNAFYYMAIIMLAIPFLAIGLKAPAGGHKAAVSQQSFGQALSEAFSHRSYVLLTIGFFVCGFQVAFITVHMPAYLNDVGMPPQYGAWSLAMIGLFNVIGAYSAGVLGGRINKRSILVWIYLLRAVAIAAFVLIPITPASVMVFSAVIGILWLSTVPPTSGLVAVMFGPKYMGTLFGIVFLSHQVGSFAGVYLGGVFYEIYGSYDMFWWLAVVAGLFAAIIHYPIREAPVARLQPAG</sequence>
<dbReference type="SUPFAM" id="SSF103473">
    <property type="entry name" value="MFS general substrate transporter"/>
    <property type="match status" value="1"/>
</dbReference>
<accession>A0AAW9RN26</accession>
<dbReference type="InterPro" id="IPR011701">
    <property type="entry name" value="MFS"/>
</dbReference>
<feature type="transmembrane region" description="Helical" evidence="4">
    <location>
        <begin position="347"/>
        <end position="367"/>
    </location>
</feature>
<feature type="transmembrane region" description="Helical" evidence="4">
    <location>
        <begin position="289"/>
        <end position="309"/>
    </location>
</feature>
<dbReference type="PROSITE" id="PS50850">
    <property type="entry name" value="MFS"/>
    <property type="match status" value="1"/>
</dbReference>
<keyword evidence="2 4" id="KW-1133">Transmembrane helix</keyword>
<name>A0AAW9RN26_9HYPH</name>
<dbReference type="InterPro" id="IPR036259">
    <property type="entry name" value="MFS_trans_sf"/>
</dbReference>
<keyword evidence="1 4" id="KW-0812">Transmembrane</keyword>
<feature type="transmembrane region" description="Helical" evidence="4">
    <location>
        <begin position="110"/>
        <end position="133"/>
    </location>
</feature>
<feature type="transmembrane region" description="Helical" evidence="4">
    <location>
        <begin position="224"/>
        <end position="246"/>
    </location>
</feature>
<feature type="transmembrane region" description="Helical" evidence="4">
    <location>
        <begin position="379"/>
        <end position="398"/>
    </location>
</feature>
<dbReference type="EMBL" id="JAZHOF010000003">
    <property type="protein sequence ID" value="MEJ8571703.1"/>
    <property type="molecule type" value="Genomic_DNA"/>
</dbReference>
<evidence type="ECO:0000259" key="5">
    <source>
        <dbReference type="PROSITE" id="PS50850"/>
    </source>
</evidence>
<evidence type="ECO:0000313" key="6">
    <source>
        <dbReference type="EMBL" id="MEJ8571703.1"/>
    </source>
</evidence>
<feature type="transmembrane region" description="Helical" evidence="4">
    <location>
        <begin position="55"/>
        <end position="74"/>
    </location>
</feature>
<dbReference type="GO" id="GO:0022857">
    <property type="term" value="F:transmembrane transporter activity"/>
    <property type="evidence" value="ECO:0007669"/>
    <property type="project" value="InterPro"/>
</dbReference>
<feature type="transmembrane region" description="Helical" evidence="4">
    <location>
        <begin position="86"/>
        <end position="104"/>
    </location>
</feature>
<dbReference type="InterPro" id="IPR050327">
    <property type="entry name" value="Proton-linked_MCT"/>
</dbReference>
<evidence type="ECO:0000256" key="3">
    <source>
        <dbReference type="ARBA" id="ARBA00023136"/>
    </source>
</evidence>
<feature type="transmembrane region" description="Helical" evidence="4">
    <location>
        <begin position="258"/>
        <end position="277"/>
    </location>
</feature>
<gene>
    <name evidence="6" type="ORF">V3328_09485</name>
</gene>
<dbReference type="Proteomes" id="UP001378188">
    <property type="component" value="Unassembled WGS sequence"/>
</dbReference>
<reference evidence="6 7" key="1">
    <citation type="submission" date="2024-02" db="EMBL/GenBank/DDBJ databases">
        <title>Genome analysis and characterization of Microbaculum marinisediminis sp. nov., isolated from marine sediment.</title>
        <authorList>
            <person name="Du Z.-J."/>
            <person name="Ye Y.-Q."/>
            <person name="Zhang Z.-R."/>
            <person name="Yuan S.-M."/>
            <person name="Zhang X.-Y."/>
        </authorList>
    </citation>
    <scope>NUCLEOTIDE SEQUENCE [LARGE SCALE GENOMIC DNA]</scope>
    <source>
        <strain evidence="6 7">SDUM1044001</strain>
    </source>
</reference>
<protein>
    <submittedName>
        <fullName evidence="6">MFS transporter</fullName>
    </submittedName>
</protein>
<evidence type="ECO:0000256" key="2">
    <source>
        <dbReference type="ARBA" id="ARBA00022989"/>
    </source>
</evidence>
<keyword evidence="7" id="KW-1185">Reference proteome</keyword>
<feature type="transmembrane region" description="Helical" evidence="4">
    <location>
        <begin position="177"/>
        <end position="195"/>
    </location>
</feature>
<feature type="transmembrane region" description="Helical" evidence="4">
    <location>
        <begin position="12"/>
        <end position="35"/>
    </location>
</feature>